<dbReference type="PANTHER" id="PTHR35797">
    <property type="entry name" value="PROTEASE-RELATED"/>
    <property type="match status" value="1"/>
</dbReference>
<dbReference type="PANTHER" id="PTHR35797:SF1">
    <property type="entry name" value="PROTEASE"/>
    <property type="match status" value="1"/>
</dbReference>
<feature type="domain" description="CAAX prenyl protease 2/Lysostaphin resistance protein A-like" evidence="2">
    <location>
        <begin position="196"/>
        <end position="299"/>
    </location>
</feature>
<feature type="transmembrane region" description="Helical" evidence="1">
    <location>
        <begin position="257"/>
        <end position="279"/>
    </location>
</feature>
<name>A0A0M8JQ31_9CHLR</name>
<dbReference type="Pfam" id="PF02517">
    <property type="entry name" value="Rce1-like"/>
    <property type="match status" value="1"/>
</dbReference>
<gene>
    <name evidence="3" type="ORF">LSAC_02956</name>
</gene>
<evidence type="ECO:0000259" key="2">
    <source>
        <dbReference type="Pfam" id="PF02517"/>
    </source>
</evidence>
<feature type="transmembrane region" description="Helical" evidence="1">
    <location>
        <begin position="286"/>
        <end position="302"/>
    </location>
</feature>
<dbReference type="GO" id="GO:0080120">
    <property type="term" value="P:CAAX-box protein maturation"/>
    <property type="evidence" value="ECO:0007669"/>
    <property type="project" value="UniProtKB-ARBA"/>
</dbReference>
<protein>
    <submittedName>
        <fullName evidence="3">CAAX protease self-immunity</fullName>
    </submittedName>
</protein>
<accession>A0A0M8JQ31</accession>
<feature type="transmembrane region" description="Helical" evidence="1">
    <location>
        <begin position="308"/>
        <end position="325"/>
    </location>
</feature>
<feature type="transmembrane region" description="Helical" evidence="1">
    <location>
        <begin position="151"/>
        <end position="177"/>
    </location>
</feature>
<proteinExistence type="predicted"/>
<dbReference type="AlphaFoldDB" id="A0A0M8JQ31"/>
<feature type="transmembrane region" description="Helical" evidence="1">
    <location>
        <begin position="37"/>
        <end position="61"/>
    </location>
</feature>
<sequence>MKSYLQNHPVLTFLGINFAWTWLFWLGAVPLRGDRLLLTALVMIGGFGPALAGVLTLGLSAPRRPTGIHFKRLWAALGFAALLLAVFGVRYAVGNIPALDTLADDLHLTLPVLAAVAAAAAVGGWVYSSAFSSQAPVRERMASLLPRGRSLGWGLAALLFYPALILLAWGLAALLGLGVEFPGLWGRSVQETLPLYALIFTLTALAQGGNEEPGWRGFLQPELEKRFSPLASALWVSVAWSLWHLPLYLNGFYAQDLVGGMLGGFIFRILLSIFLAWAYRRSGGSLLAMILLHASFNCMVNFLPTSDVGLLILWVLTAAAVVIYGKMWQKPRPNPAG</sequence>
<keyword evidence="3" id="KW-0378">Hydrolase</keyword>
<dbReference type="GO" id="GO:0004175">
    <property type="term" value="F:endopeptidase activity"/>
    <property type="evidence" value="ECO:0007669"/>
    <property type="project" value="UniProtKB-ARBA"/>
</dbReference>
<feature type="transmembrane region" description="Helical" evidence="1">
    <location>
        <begin position="108"/>
        <end position="130"/>
    </location>
</feature>
<dbReference type="InterPro" id="IPR042150">
    <property type="entry name" value="MmRce1-like"/>
</dbReference>
<dbReference type="RefSeq" id="WP_062419367.1">
    <property type="nucleotide sequence ID" value="NZ_BBXZ01000157.1"/>
</dbReference>
<keyword evidence="1" id="KW-0472">Membrane</keyword>
<dbReference type="GO" id="GO:0006508">
    <property type="term" value="P:proteolysis"/>
    <property type="evidence" value="ECO:0007669"/>
    <property type="project" value="UniProtKB-KW"/>
</dbReference>
<feature type="transmembrane region" description="Helical" evidence="1">
    <location>
        <begin position="12"/>
        <end position="31"/>
    </location>
</feature>
<dbReference type="OrthoDB" id="9777755at2"/>
<feature type="transmembrane region" description="Helical" evidence="1">
    <location>
        <begin position="73"/>
        <end position="93"/>
    </location>
</feature>
<dbReference type="EMBL" id="DF967975">
    <property type="protein sequence ID" value="GAP19058.1"/>
    <property type="molecule type" value="Genomic_DNA"/>
</dbReference>
<evidence type="ECO:0000313" key="3">
    <source>
        <dbReference type="EMBL" id="GAP19058.1"/>
    </source>
</evidence>
<organism evidence="3">
    <name type="scientific">Levilinea saccharolytica</name>
    <dbReference type="NCBI Taxonomy" id="229921"/>
    <lineage>
        <taxon>Bacteria</taxon>
        <taxon>Bacillati</taxon>
        <taxon>Chloroflexota</taxon>
        <taxon>Anaerolineae</taxon>
        <taxon>Anaerolineales</taxon>
        <taxon>Anaerolineaceae</taxon>
        <taxon>Levilinea</taxon>
    </lineage>
</organism>
<reference evidence="3" key="1">
    <citation type="journal article" date="2015" name="Genome Announc.">
        <title>Draft Genome Sequences of Anaerolinea thermolimosa IMO-1, Bellilinea caldifistulae GOMI-1, Leptolinea tardivitalis YMTK-2, Levilinea saccharolytica KIBI-1, Longilinea arvoryzae KOME-1, Previously Described as Members of the Class Anaerolineae (Chloroflexi).</title>
        <authorList>
            <person name="Matsuura N."/>
            <person name="Tourlousse M.D."/>
            <person name="Ohashi A."/>
            <person name="Hugenholtz P."/>
            <person name="Sekiguchi Y."/>
        </authorList>
    </citation>
    <scope>NUCLEOTIDE SEQUENCE</scope>
    <source>
        <strain evidence="3">KIBI-1</strain>
    </source>
</reference>
<keyword evidence="1" id="KW-1133">Transmembrane helix</keyword>
<dbReference type="InterPro" id="IPR003675">
    <property type="entry name" value="Rce1/LyrA-like_dom"/>
</dbReference>
<keyword evidence="3" id="KW-0645">Protease</keyword>
<keyword evidence="1" id="KW-0812">Transmembrane</keyword>
<evidence type="ECO:0000256" key="1">
    <source>
        <dbReference type="SAM" id="Phobius"/>
    </source>
</evidence>